<feature type="domain" description="LysM" evidence="2">
    <location>
        <begin position="27"/>
        <end position="71"/>
    </location>
</feature>
<gene>
    <name evidence="3" type="ORF">D3P96_00185</name>
</gene>
<sequence length="209" mass="21049">MNIKQTIIMTTAAAAGLLGATGIASADQVTVKSGDTLASIAQAHNTTVDSLASINDIKNIHMIYAGDVLETEGQATAVAAAPAQAPVQQAAAPAVQAAPAQQAPVQAAAPKQVAAPAQQAAAPAASGSTYAQFIANGGTDAMWNTIVRPESGGNPNAVSPNGYRGLGQTKEGWGTGSVAQQTKGMVNYATSRYGSVSNAISFRQANGWW</sequence>
<keyword evidence="1" id="KW-0732">Signal</keyword>
<feature type="signal peptide" evidence="1">
    <location>
        <begin position="1"/>
        <end position="26"/>
    </location>
</feature>
<dbReference type="InterPro" id="IPR036779">
    <property type="entry name" value="LysM_dom_sf"/>
</dbReference>
<dbReference type="Proteomes" id="UP000275836">
    <property type="component" value="Unassembled WGS sequence"/>
</dbReference>
<dbReference type="InterPro" id="IPR018392">
    <property type="entry name" value="LysM"/>
</dbReference>
<name>A0A3P2RLA0_WEIVI</name>
<dbReference type="PROSITE" id="PS51782">
    <property type="entry name" value="LYSM"/>
    <property type="match status" value="1"/>
</dbReference>
<dbReference type="Gene3D" id="3.10.350.10">
    <property type="entry name" value="LysM domain"/>
    <property type="match status" value="1"/>
</dbReference>
<dbReference type="SUPFAM" id="SSF54106">
    <property type="entry name" value="LysM domain"/>
    <property type="match status" value="1"/>
</dbReference>
<dbReference type="OrthoDB" id="2329027at2"/>
<evidence type="ECO:0000259" key="2">
    <source>
        <dbReference type="PROSITE" id="PS51782"/>
    </source>
</evidence>
<dbReference type="AlphaFoldDB" id="A0A3P2RLA0"/>
<feature type="chain" id="PRO_5018060951" evidence="1">
    <location>
        <begin position="27"/>
        <end position="209"/>
    </location>
</feature>
<accession>A0A3P2RLA0</accession>
<dbReference type="SMART" id="SM00257">
    <property type="entry name" value="LysM"/>
    <property type="match status" value="1"/>
</dbReference>
<reference evidence="3 4" key="1">
    <citation type="submission" date="2018-10" db="EMBL/GenBank/DDBJ databases">
        <title>Draft genome sequence of Weissella viridescens UCO-SMC3.</title>
        <authorList>
            <person name="Garcia-Cancino A."/>
            <person name="Espinoza-Monje M."/>
            <person name="Albarracin L."/>
            <person name="Garcia-Castillo V."/>
            <person name="Campos-Martin J."/>
            <person name="Nakano Y."/>
            <person name="Guitierrez-Zamorano C."/>
            <person name="Ikeda-Ohtsubo W."/>
            <person name="Morita H."/>
            <person name="Kitazawa H."/>
            <person name="Villena J."/>
        </authorList>
    </citation>
    <scope>NUCLEOTIDE SEQUENCE [LARGE SCALE GENOMIC DNA]</scope>
    <source>
        <strain evidence="3 4">UCO-SMC3</strain>
    </source>
</reference>
<dbReference type="SUPFAM" id="SSF53955">
    <property type="entry name" value="Lysozyme-like"/>
    <property type="match status" value="1"/>
</dbReference>
<evidence type="ECO:0000313" key="3">
    <source>
        <dbReference type="EMBL" id="RRG18442.1"/>
    </source>
</evidence>
<protein>
    <submittedName>
        <fullName evidence="3">LysM domain-containing protein</fullName>
    </submittedName>
</protein>
<dbReference type="CDD" id="cd00118">
    <property type="entry name" value="LysM"/>
    <property type="match status" value="1"/>
</dbReference>
<dbReference type="Pfam" id="PF01476">
    <property type="entry name" value="LysM"/>
    <property type="match status" value="1"/>
</dbReference>
<dbReference type="InterPro" id="IPR023346">
    <property type="entry name" value="Lysozyme-like_dom_sf"/>
</dbReference>
<dbReference type="RefSeq" id="WP_124942423.1">
    <property type="nucleotide sequence ID" value="NZ_RHGY01000001.1"/>
</dbReference>
<dbReference type="EMBL" id="RHGY01000001">
    <property type="protein sequence ID" value="RRG18442.1"/>
    <property type="molecule type" value="Genomic_DNA"/>
</dbReference>
<evidence type="ECO:0000313" key="4">
    <source>
        <dbReference type="Proteomes" id="UP000275836"/>
    </source>
</evidence>
<comment type="caution">
    <text evidence="3">The sequence shown here is derived from an EMBL/GenBank/DDBJ whole genome shotgun (WGS) entry which is preliminary data.</text>
</comment>
<evidence type="ECO:0000256" key="1">
    <source>
        <dbReference type="SAM" id="SignalP"/>
    </source>
</evidence>
<organism evidence="3 4">
    <name type="scientific">Weissella viridescens</name>
    <name type="common">Lactobacillus viridescens</name>
    <dbReference type="NCBI Taxonomy" id="1629"/>
    <lineage>
        <taxon>Bacteria</taxon>
        <taxon>Bacillati</taxon>
        <taxon>Bacillota</taxon>
        <taxon>Bacilli</taxon>
        <taxon>Lactobacillales</taxon>
        <taxon>Lactobacillaceae</taxon>
        <taxon>Weissella</taxon>
    </lineage>
</organism>
<proteinExistence type="predicted"/>